<reference evidence="2 3" key="1">
    <citation type="submission" date="2020-07" db="EMBL/GenBank/DDBJ databases">
        <title>Exploring microbial biodiversity for novel pathways involved in the catabolism of aromatic compounds derived from lignin.</title>
        <authorList>
            <person name="Elkins J."/>
        </authorList>
    </citation>
    <scope>NUCLEOTIDE SEQUENCE [LARGE SCALE GENOMIC DNA]</scope>
    <source>
        <strain evidence="2 3">VanB</strain>
    </source>
</reference>
<comment type="caution">
    <text evidence="2">The sequence shown here is derived from an EMBL/GenBank/DDBJ whole genome shotgun (WGS) entry which is preliminary data.</text>
</comment>
<name>A0A7Z0ASS1_9PSED</name>
<evidence type="ECO:0000256" key="1">
    <source>
        <dbReference type="SAM" id="MobiDB-lite"/>
    </source>
</evidence>
<dbReference type="Proteomes" id="UP000553035">
    <property type="component" value="Unassembled WGS sequence"/>
</dbReference>
<protein>
    <submittedName>
        <fullName evidence="2">Uncharacterized protein</fullName>
    </submittedName>
</protein>
<evidence type="ECO:0000313" key="2">
    <source>
        <dbReference type="EMBL" id="NYH08404.1"/>
    </source>
</evidence>
<sequence length="860" mass="96555">MPVKPPSIGVTTAEVHHLPSRPVNDTPSHRAPMLHIPPAASPPVMTPTRNSGAANARLDTITPAPVVVVNEIDAPSPATTSRQAFEMYRISPVAQLPPADALGFRSFKGRLFVDTHDGSILYIGLDPDSGLYRARLRSELKPSGPILYQDPDTRRWHPLLDDLEGHSVPLSASRLDPFRTTLDFSAVTPDSDGLHSFEGKRYLVIENHAHQVLRDVDASSAGRRVWRVVNPKDPVATDSENIYRASRSGESLAVTRSAEGIWTASLDGLMGGMRRNPAAQDNKSYLLQRYEPVRNAFDALVASDRRYGELWRNARIQPEGSDAEKAALIALEVHVIRHTRMQTDYVKSLIDNKDWLILLKAGGLYKTELHAQRINRIDYLNKLLAVMDRRVLPTLNVITVESLKHNLAHLNKKLKIMDDRQAVMDQLQKTDRSAVSVMDDMNRALPTADQINASKYNICLRLISDDPHTPPDQGLRSAMAMHLHKQDLNNVRGYSEPLALQLSIENIKSDRAGLQTLIASTPPARAEFVNQALSLLDSFEAKIETRLNEIYDRFDSNHELPSYDQEIDFDFLPEQTAGATEVAAPRKLFRTRQHGTYQVLVGVPDTAADGSVTLNVANIFKPNDPPQRYKKREGEWQPVRPAATPIPKLQLMNEASARLGNMDAYVAHARQMESRRDNPTTIVEYLGAETDRLTDLAKHLEPTDGTAAGADATGLIRRLKAAAQSMDAEGQGILIRMYKNREVLDVLRLSFLLDHSQLKVVKTLERRQMGKGREKSFLDVYSINDRSDNAPLWEAHFHYDRPDRAALDYSVKGAHLKTLEQRTLGRSFQQREEQAGRPHQRIWRELINPRIAQKLFDHLT</sequence>
<organism evidence="2 3">
    <name type="scientific">Pseudomonas moraviensis</name>
    <dbReference type="NCBI Taxonomy" id="321662"/>
    <lineage>
        <taxon>Bacteria</taxon>
        <taxon>Pseudomonadati</taxon>
        <taxon>Pseudomonadota</taxon>
        <taxon>Gammaproteobacteria</taxon>
        <taxon>Pseudomonadales</taxon>
        <taxon>Pseudomonadaceae</taxon>
        <taxon>Pseudomonas</taxon>
    </lineage>
</organism>
<accession>A0A7Z0ASS1</accession>
<dbReference type="RefSeq" id="WP_179692851.1">
    <property type="nucleotide sequence ID" value="NZ_JACCAT010000001.1"/>
</dbReference>
<feature type="region of interest" description="Disordered" evidence="1">
    <location>
        <begin position="18"/>
        <end position="51"/>
    </location>
</feature>
<dbReference type="EMBL" id="JACCAT010000001">
    <property type="protein sequence ID" value="NYH08404.1"/>
    <property type="molecule type" value="Genomic_DNA"/>
</dbReference>
<dbReference type="AlphaFoldDB" id="A0A7Z0ASS1"/>
<proteinExistence type="predicted"/>
<evidence type="ECO:0000313" key="3">
    <source>
        <dbReference type="Proteomes" id="UP000553035"/>
    </source>
</evidence>
<gene>
    <name evidence="2" type="ORF">GGI52_001447</name>
</gene>